<dbReference type="HOGENOM" id="CLU_2335065_0_0_1"/>
<sequence length="98" mass="11620">MNKGIITLSMKSYIEKFNEDFPLLKQKDHNNNLTTEQKKNLTPHFSEYNLNPNENTLLMNKKAYKERVMCIQKCIGKLNYLKTIGRLDLEFVVTNRYC</sequence>
<dbReference type="GeneID" id="14493003"/>
<dbReference type="EMBL" id="HE806316">
    <property type="protein sequence ID" value="CCH57824.1"/>
    <property type="molecule type" value="Genomic_DNA"/>
</dbReference>
<keyword evidence="2" id="KW-1185">Reference proteome</keyword>
<gene>
    <name evidence="1" type="primary">TBLA0A00230</name>
    <name evidence="1" type="ORF">TBLA_0A00230</name>
</gene>
<dbReference type="InParanoid" id="I2GUM2"/>
<dbReference type="AlphaFoldDB" id="I2GUM2"/>
<dbReference type="OrthoDB" id="10524378at2759"/>
<evidence type="ECO:0000313" key="1">
    <source>
        <dbReference type="EMBL" id="CCH57824.1"/>
    </source>
</evidence>
<dbReference type="RefSeq" id="XP_004177343.1">
    <property type="nucleotide sequence ID" value="XM_004177295.1"/>
</dbReference>
<protein>
    <submittedName>
        <fullName evidence="1">Uncharacterized protein</fullName>
    </submittedName>
</protein>
<dbReference type="Proteomes" id="UP000002866">
    <property type="component" value="Chromosome 1"/>
</dbReference>
<accession>I2GUM2</accession>
<proteinExistence type="predicted"/>
<dbReference type="OMA" id="ENTLLMN"/>
<dbReference type="KEGG" id="tbl:TBLA_0A00230"/>
<organism evidence="1 2">
    <name type="scientific">Henningerozyma blattae (strain ATCC 34711 / CBS 6284 / DSM 70876 / NBRC 10599 / NRRL Y-10934 / UCD 77-7)</name>
    <name type="common">Yeast</name>
    <name type="synonym">Tetrapisispora blattae</name>
    <dbReference type="NCBI Taxonomy" id="1071380"/>
    <lineage>
        <taxon>Eukaryota</taxon>
        <taxon>Fungi</taxon>
        <taxon>Dikarya</taxon>
        <taxon>Ascomycota</taxon>
        <taxon>Saccharomycotina</taxon>
        <taxon>Saccharomycetes</taxon>
        <taxon>Saccharomycetales</taxon>
        <taxon>Saccharomycetaceae</taxon>
        <taxon>Henningerozyma</taxon>
    </lineage>
</organism>
<evidence type="ECO:0000313" key="2">
    <source>
        <dbReference type="Proteomes" id="UP000002866"/>
    </source>
</evidence>
<reference evidence="1 2" key="1">
    <citation type="journal article" date="2011" name="Proc. Natl. Acad. Sci. U.S.A.">
        <title>Evolutionary erosion of yeast sex chromosomes by mating-type switching accidents.</title>
        <authorList>
            <person name="Gordon J.L."/>
            <person name="Armisen D."/>
            <person name="Proux-Wera E."/>
            <person name="Oheigeartaigh S.S."/>
            <person name="Byrne K.P."/>
            <person name="Wolfe K.H."/>
        </authorList>
    </citation>
    <scope>NUCLEOTIDE SEQUENCE [LARGE SCALE GENOMIC DNA]</scope>
    <source>
        <strain evidence="2">ATCC 34711 / CBS 6284 / DSM 70876 / NBRC 10599 / NRRL Y-10934 / UCD 77-7</strain>
    </source>
</reference>
<name>I2GUM2_HENB6</name>